<feature type="compositionally biased region" description="Basic and acidic residues" evidence="12">
    <location>
        <begin position="107"/>
        <end position="126"/>
    </location>
</feature>
<dbReference type="FunFam" id="3.40.50.300:FF:000726">
    <property type="entry name" value="Pre-mRNA-splicing factor ATP-dependent RNA helicase"/>
    <property type="match status" value="1"/>
</dbReference>
<evidence type="ECO:0000313" key="17">
    <source>
        <dbReference type="RefSeq" id="XP_031432631.1"/>
    </source>
</evidence>
<evidence type="ECO:0000313" key="15">
    <source>
        <dbReference type="Proteomes" id="UP000515152"/>
    </source>
</evidence>
<keyword evidence="7 16" id="KW-0347">Helicase</keyword>
<dbReference type="FunFam" id="1.20.120.1080:FF:000001">
    <property type="entry name" value="Pre-mRNA-splicing factor ATP-dependent RNA helicase"/>
    <property type="match status" value="1"/>
</dbReference>
<dbReference type="CTD" id="8449"/>
<keyword evidence="4" id="KW-0747">Spliceosome</keyword>
<dbReference type="InterPro" id="IPR011545">
    <property type="entry name" value="DEAD/DEAH_box_helicase_dom"/>
</dbReference>
<dbReference type="GO" id="GO:0000398">
    <property type="term" value="P:mRNA splicing, via spliceosome"/>
    <property type="evidence" value="ECO:0007669"/>
    <property type="project" value="UniProtKB-ARBA"/>
</dbReference>
<comment type="subcellular location">
    <subcellularLocation>
        <location evidence="1">Nucleus</location>
    </subcellularLocation>
</comment>
<protein>
    <recommendedName>
        <fullName evidence="2">RNA helicase</fullName>
        <ecNumber evidence="2">3.6.4.13</ecNumber>
    </recommendedName>
</protein>
<feature type="region of interest" description="Disordered" evidence="12">
    <location>
        <begin position="313"/>
        <end position="336"/>
    </location>
</feature>
<keyword evidence="10" id="KW-0539">Nucleus</keyword>
<evidence type="ECO:0000256" key="1">
    <source>
        <dbReference type="ARBA" id="ARBA00004123"/>
    </source>
</evidence>
<evidence type="ECO:0000256" key="3">
    <source>
        <dbReference type="ARBA" id="ARBA00022664"/>
    </source>
</evidence>
<feature type="region of interest" description="Disordered" evidence="12">
    <location>
        <begin position="99"/>
        <end position="208"/>
    </location>
</feature>
<evidence type="ECO:0000313" key="16">
    <source>
        <dbReference type="RefSeq" id="XP_031432630.1"/>
    </source>
</evidence>
<keyword evidence="9" id="KW-0508">mRNA splicing</keyword>
<dbReference type="GO" id="GO:0071006">
    <property type="term" value="C:U2-type catalytic step 1 spliceosome"/>
    <property type="evidence" value="ECO:0007669"/>
    <property type="project" value="UniProtKB-ARBA"/>
</dbReference>
<sequence length="1058" mass="121881">MANLEQWVSDRLHDILGLSDRYVAQFMLGLVRKSTNLQDFIGRLKQTGTIDVDQKVEKFAQELYEKVPRKQIVEKPARALERHVQEIERKNLTYTLLEESDSDGEVTQEKGKKEKKGKEKEKEKEKGKKRKHIRQKQQESSSSSEEEKESGQMLSKTQSKEDKEDPEEDWEKEERERQEDLEERDAFAERVKLKDKQKTRGIMERTDKKAYEEAQKRLRMAEDDQRKMLPELRKQSRFEYLKKREAEKLEDLEAEIADEEYLFSTDHLSERERKELDYKRTVRDLAKDYKKAGAREKEERKNRYYMPEEIRTKNPPERDLLDLEEGGHEAGGEQSRWEEARVATATLHFGAKEERERRLKEEHDKYQLVLEEDEMINFVTSAITMKGTLAEKEDGEPQLSQADQQMQSIQEVRRSLPVFPYRQDLLSAIEQHQVLIIEGETGSGKTTQIPQYLMEEGYNNGGLKIGCTQPRRVAAMSVAARVAQEVGVKLGNEVGYSIRFEDCTSERTVLKYMTDGMLLREFLTEPDLASYSVVIIDEAHERTLHTDILFGLIKDIARFRGDLKVLVASATLDTERFSCFFDDAPVFRIPGRRFPVDIYYTKAPEADYLEACVVSVLQIHVTQPTGDVLVFLTGQEEIEACCELLQDRCRRLGSKISELMVLPIYANLPSDMQAKIFNPTPPGARKVVVATNIAETSLTIDGIIYVIDPGFCKQKSYNARTGMESLIVTPCSRASANQRAGRAGRVAAGKCFRLYTAWAFKHEMEESTIPEIQRTNLGNVVLLLKSLGINDLIHFDFMDPPPHETLVLALEQLYALGALNHLGELTKLGRRMAELPVDPMLSKMILASEQYKCSEEVLTIAAMLSVNNSIFYRPKDKVVHADNARQNFVVPGGDHMVLLNVYTQWVESGYSTQWCYENFIQFRSMKRARDVREQLEGLMDRIEVEVCSSDGDYGPIRKAVTAGYFYHTARLSKGGYKTVKHQQTVYVHPNSSLFEEQPRWLIYHELVFTTKEFMRQVIEIDSSWLLEVAPHYYKNKELEDSSSKKMPRKQGKALEELG</sequence>
<evidence type="ECO:0000256" key="6">
    <source>
        <dbReference type="ARBA" id="ARBA00022801"/>
    </source>
</evidence>
<evidence type="ECO:0000313" key="18">
    <source>
        <dbReference type="RefSeq" id="XP_031432632.1"/>
    </source>
</evidence>
<dbReference type="KEGG" id="char:105906396"/>
<dbReference type="AlphaFoldDB" id="A0A6P8GAN1"/>
<dbReference type="Pfam" id="PF07717">
    <property type="entry name" value="OB_NTP_bind"/>
    <property type="match status" value="1"/>
</dbReference>
<dbReference type="InterPro" id="IPR002464">
    <property type="entry name" value="DNA/RNA_helicase_DEAH_CS"/>
</dbReference>
<keyword evidence="3" id="KW-0507">mRNA processing</keyword>
<dbReference type="CDD" id="cd18791">
    <property type="entry name" value="SF2_C_RHA"/>
    <property type="match status" value="1"/>
</dbReference>
<feature type="compositionally biased region" description="Basic and acidic residues" evidence="12">
    <location>
        <begin position="172"/>
        <end position="208"/>
    </location>
</feature>
<dbReference type="GeneID" id="105906396"/>
<keyword evidence="15" id="KW-1185">Reference proteome</keyword>
<dbReference type="SMART" id="SM00487">
    <property type="entry name" value="DEXDc"/>
    <property type="match status" value="1"/>
</dbReference>
<dbReference type="FunFam" id="3.40.50.300:FF:000007">
    <property type="entry name" value="Pre-mRNA-splicing factor ATP-dependent RNA helicase"/>
    <property type="match status" value="1"/>
</dbReference>
<evidence type="ECO:0000256" key="2">
    <source>
        <dbReference type="ARBA" id="ARBA00012552"/>
    </source>
</evidence>
<evidence type="ECO:0000256" key="10">
    <source>
        <dbReference type="ARBA" id="ARBA00023242"/>
    </source>
</evidence>
<organism evidence="15 18">
    <name type="scientific">Clupea harengus</name>
    <name type="common">Atlantic herring</name>
    <dbReference type="NCBI Taxonomy" id="7950"/>
    <lineage>
        <taxon>Eukaryota</taxon>
        <taxon>Metazoa</taxon>
        <taxon>Chordata</taxon>
        <taxon>Craniata</taxon>
        <taxon>Vertebrata</taxon>
        <taxon>Euteleostomi</taxon>
        <taxon>Actinopterygii</taxon>
        <taxon>Neopterygii</taxon>
        <taxon>Teleostei</taxon>
        <taxon>Clupei</taxon>
        <taxon>Clupeiformes</taxon>
        <taxon>Clupeoidei</taxon>
        <taxon>Clupeidae</taxon>
        <taxon>Clupea</taxon>
    </lineage>
</organism>
<feature type="domain" description="Helicase ATP-binding" evidence="13">
    <location>
        <begin position="426"/>
        <end position="590"/>
    </location>
</feature>
<evidence type="ECO:0000256" key="9">
    <source>
        <dbReference type="ARBA" id="ARBA00023187"/>
    </source>
</evidence>
<dbReference type="Gene3D" id="1.20.120.1080">
    <property type="match status" value="1"/>
</dbReference>
<evidence type="ECO:0000259" key="14">
    <source>
        <dbReference type="PROSITE" id="PS51194"/>
    </source>
</evidence>
<dbReference type="InterPro" id="IPR001650">
    <property type="entry name" value="Helicase_C-like"/>
</dbReference>
<dbReference type="GO" id="GO:0003724">
    <property type="term" value="F:RNA helicase activity"/>
    <property type="evidence" value="ECO:0007669"/>
    <property type="project" value="UniProtKB-EC"/>
</dbReference>
<evidence type="ECO:0000256" key="11">
    <source>
        <dbReference type="ARBA" id="ARBA00047984"/>
    </source>
</evidence>
<keyword evidence="6" id="KW-0378">Hydrolase</keyword>
<feature type="region of interest" description="Disordered" evidence="12">
    <location>
        <begin position="1039"/>
        <end position="1058"/>
    </location>
</feature>
<accession>A0A6P8GAN1</accession>
<dbReference type="GO" id="GO:0071013">
    <property type="term" value="C:catalytic step 2 spliceosome"/>
    <property type="evidence" value="ECO:0007669"/>
    <property type="project" value="TreeGrafter"/>
</dbReference>
<keyword evidence="8" id="KW-0067">ATP-binding</keyword>
<dbReference type="Pfam" id="PF00271">
    <property type="entry name" value="Helicase_C"/>
    <property type="match status" value="1"/>
</dbReference>
<keyword evidence="5" id="KW-0547">Nucleotide-binding</keyword>
<dbReference type="PROSITE" id="PS51192">
    <property type="entry name" value="HELICASE_ATP_BIND_1"/>
    <property type="match status" value="1"/>
</dbReference>
<dbReference type="InterPro" id="IPR007502">
    <property type="entry name" value="Helicase-assoc_dom"/>
</dbReference>
<evidence type="ECO:0000256" key="12">
    <source>
        <dbReference type="SAM" id="MobiDB-lite"/>
    </source>
</evidence>
<comment type="catalytic activity">
    <reaction evidence="11">
        <text>ATP + H2O = ADP + phosphate + H(+)</text>
        <dbReference type="Rhea" id="RHEA:13065"/>
        <dbReference type="ChEBI" id="CHEBI:15377"/>
        <dbReference type="ChEBI" id="CHEBI:15378"/>
        <dbReference type="ChEBI" id="CHEBI:30616"/>
        <dbReference type="ChEBI" id="CHEBI:43474"/>
        <dbReference type="ChEBI" id="CHEBI:456216"/>
        <dbReference type="EC" id="3.6.4.13"/>
    </reaction>
</comment>
<feature type="domain" description="Helicase C-terminal" evidence="14">
    <location>
        <begin position="615"/>
        <end position="788"/>
    </location>
</feature>
<dbReference type="GeneTree" id="ENSGT00940000158480"/>
<evidence type="ECO:0000256" key="7">
    <source>
        <dbReference type="ARBA" id="ARBA00022806"/>
    </source>
</evidence>
<dbReference type="InterPro" id="IPR027417">
    <property type="entry name" value="P-loop_NTPase"/>
</dbReference>
<reference evidence="16 17" key="1">
    <citation type="submission" date="2025-04" db="UniProtKB">
        <authorList>
            <consortium name="RefSeq"/>
        </authorList>
    </citation>
    <scope>IDENTIFICATION</scope>
</reference>
<dbReference type="Pfam" id="PF04408">
    <property type="entry name" value="WHD_HA2"/>
    <property type="match status" value="1"/>
</dbReference>
<dbReference type="Pfam" id="PF00270">
    <property type="entry name" value="DEAD"/>
    <property type="match status" value="1"/>
</dbReference>
<dbReference type="SMART" id="SM00490">
    <property type="entry name" value="HELICc"/>
    <property type="match status" value="1"/>
</dbReference>
<dbReference type="PROSITE" id="PS00690">
    <property type="entry name" value="DEAH_ATP_HELICASE"/>
    <property type="match status" value="1"/>
</dbReference>
<dbReference type="InterPro" id="IPR011709">
    <property type="entry name" value="DEAD-box_helicase_OB_fold"/>
</dbReference>
<dbReference type="InterPro" id="IPR014001">
    <property type="entry name" value="Helicase_ATP-bd"/>
</dbReference>
<evidence type="ECO:0000256" key="5">
    <source>
        <dbReference type="ARBA" id="ARBA00022741"/>
    </source>
</evidence>
<dbReference type="Proteomes" id="UP000515152">
    <property type="component" value="Chromosome 11"/>
</dbReference>
<dbReference type="EC" id="3.6.4.13" evidence="2"/>
<dbReference type="PROSITE" id="PS51194">
    <property type="entry name" value="HELICASE_CTER"/>
    <property type="match status" value="1"/>
</dbReference>
<dbReference type="PANTHER" id="PTHR18934">
    <property type="entry name" value="ATP-DEPENDENT RNA HELICASE"/>
    <property type="match status" value="1"/>
</dbReference>
<gene>
    <name evidence="16 17 18" type="primary">dhx16</name>
</gene>
<evidence type="ECO:0000256" key="8">
    <source>
        <dbReference type="ARBA" id="ARBA00022840"/>
    </source>
</evidence>
<dbReference type="InterPro" id="IPR048333">
    <property type="entry name" value="HA2_WH"/>
</dbReference>
<dbReference type="PANTHER" id="PTHR18934:SF83">
    <property type="entry name" value="PRE-MRNA-SPLICING FACTOR ATP-DEPENDENT RNA HELICASE DHX16"/>
    <property type="match status" value="1"/>
</dbReference>
<dbReference type="Pfam" id="PF21010">
    <property type="entry name" value="HA2_C"/>
    <property type="match status" value="1"/>
</dbReference>
<dbReference type="SMART" id="SM00847">
    <property type="entry name" value="HA2"/>
    <property type="match status" value="1"/>
</dbReference>
<proteinExistence type="predicted"/>
<dbReference type="GO" id="GO:0003723">
    <property type="term" value="F:RNA binding"/>
    <property type="evidence" value="ECO:0007669"/>
    <property type="project" value="TreeGrafter"/>
</dbReference>
<dbReference type="RefSeq" id="XP_031432632.1">
    <property type="nucleotide sequence ID" value="XM_031576772.1"/>
</dbReference>
<dbReference type="GO" id="GO:0016787">
    <property type="term" value="F:hydrolase activity"/>
    <property type="evidence" value="ECO:0007669"/>
    <property type="project" value="UniProtKB-KW"/>
</dbReference>
<dbReference type="RefSeq" id="XP_031432631.1">
    <property type="nucleotide sequence ID" value="XM_031576771.2"/>
</dbReference>
<dbReference type="RefSeq" id="XP_031432630.1">
    <property type="nucleotide sequence ID" value="XM_031576770.1"/>
</dbReference>
<name>A0A6P8GAN1_CLUHA</name>
<dbReference type="GO" id="GO:0005524">
    <property type="term" value="F:ATP binding"/>
    <property type="evidence" value="ECO:0007669"/>
    <property type="project" value="UniProtKB-KW"/>
</dbReference>
<dbReference type="SUPFAM" id="SSF52540">
    <property type="entry name" value="P-loop containing nucleoside triphosphate hydrolases"/>
    <property type="match status" value="1"/>
</dbReference>
<dbReference type="OrthoDB" id="10253254at2759"/>
<evidence type="ECO:0000256" key="4">
    <source>
        <dbReference type="ARBA" id="ARBA00022728"/>
    </source>
</evidence>
<dbReference type="Gene3D" id="3.40.50.300">
    <property type="entry name" value="P-loop containing nucleotide triphosphate hydrolases"/>
    <property type="match status" value="2"/>
</dbReference>
<evidence type="ECO:0000259" key="13">
    <source>
        <dbReference type="PROSITE" id="PS51192"/>
    </source>
</evidence>